<keyword evidence="5" id="KW-0732">Signal</keyword>
<keyword evidence="2 4" id="KW-0479">Metal-binding</keyword>
<gene>
    <name evidence="7" type="ORF">SMGD1_2324</name>
</gene>
<dbReference type="Proteomes" id="UP000006431">
    <property type="component" value="Unassembled WGS sequence"/>
</dbReference>
<evidence type="ECO:0000313" key="8">
    <source>
        <dbReference type="Proteomes" id="UP000006431"/>
    </source>
</evidence>
<proteinExistence type="predicted"/>
<dbReference type="PROSITE" id="PS51007">
    <property type="entry name" value="CYTC"/>
    <property type="match status" value="1"/>
</dbReference>
<dbReference type="eggNOG" id="COG2010">
    <property type="taxonomic scope" value="Bacteria"/>
</dbReference>
<accession>H1FYN2</accession>
<evidence type="ECO:0000313" key="7">
    <source>
        <dbReference type="EMBL" id="EHP30847.1"/>
    </source>
</evidence>
<dbReference type="InterPro" id="IPR009056">
    <property type="entry name" value="Cyt_c-like_dom"/>
</dbReference>
<protein>
    <submittedName>
        <fullName evidence="7">Putative cytochrome c</fullName>
    </submittedName>
</protein>
<evidence type="ECO:0000259" key="6">
    <source>
        <dbReference type="PROSITE" id="PS51007"/>
    </source>
</evidence>
<name>H1FYN2_SULGG</name>
<reference evidence="7 8" key="1">
    <citation type="journal article" date="2012" name="Proc. Natl. Acad. Sci. U.S.A.">
        <title>Genome and physiology of a model Epsilonproteobacterium responsible for sulfide detoxification in marine oxygen depletion zones.</title>
        <authorList>
            <person name="Grote J."/>
            <person name="Schott T."/>
            <person name="Bruckner C.G."/>
            <person name="Glockner F.O."/>
            <person name="Jost G."/>
            <person name="Teeling H."/>
            <person name="Labrenz M."/>
            <person name="Jurgens K."/>
        </authorList>
    </citation>
    <scope>NUCLEOTIDE SEQUENCE [LARGE SCALE GENOMIC DNA]</scope>
    <source>
        <strain evidence="7 8">GD1</strain>
    </source>
</reference>
<dbReference type="Gene3D" id="1.10.760.10">
    <property type="entry name" value="Cytochrome c-like domain"/>
    <property type="match status" value="1"/>
</dbReference>
<evidence type="ECO:0000256" key="2">
    <source>
        <dbReference type="ARBA" id="ARBA00022723"/>
    </source>
</evidence>
<keyword evidence="8" id="KW-1185">Reference proteome</keyword>
<dbReference type="OrthoDB" id="14888at2"/>
<comment type="caution">
    <text evidence="7">The sequence shown here is derived from an EMBL/GenBank/DDBJ whole genome shotgun (WGS) entry which is preliminary data.</text>
</comment>
<evidence type="ECO:0000256" key="3">
    <source>
        <dbReference type="ARBA" id="ARBA00023004"/>
    </source>
</evidence>
<dbReference type="InterPro" id="IPR036909">
    <property type="entry name" value="Cyt_c-like_dom_sf"/>
</dbReference>
<feature type="chain" id="PRO_5003549058" evidence="5">
    <location>
        <begin position="20"/>
        <end position="120"/>
    </location>
</feature>
<keyword evidence="1 4" id="KW-0349">Heme</keyword>
<organism evidence="7 8">
    <name type="scientific">Sulfurimonas gotlandica (strain DSM 19862 / JCM 16533 / GD1)</name>
    <dbReference type="NCBI Taxonomy" id="929558"/>
    <lineage>
        <taxon>Bacteria</taxon>
        <taxon>Pseudomonadati</taxon>
        <taxon>Campylobacterota</taxon>
        <taxon>Epsilonproteobacteria</taxon>
        <taxon>Campylobacterales</taxon>
        <taxon>Sulfurimonadaceae</taxon>
        <taxon>Sulfurimonas</taxon>
    </lineage>
</organism>
<feature type="signal peptide" evidence="5">
    <location>
        <begin position="1"/>
        <end position="19"/>
    </location>
</feature>
<dbReference type="PATRIC" id="fig|929558.5.peg.2315"/>
<dbReference type="AlphaFoldDB" id="H1FYN2"/>
<dbReference type="SUPFAM" id="SSF46626">
    <property type="entry name" value="Cytochrome c"/>
    <property type="match status" value="1"/>
</dbReference>
<dbReference type="EMBL" id="AFRZ01000001">
    <property type="protein sequence ID" value="EHP30847.1"/>
    <property type="molecule type" value="Genomic_DNA"/>
</dbReference>
<dbReference type="GO" id="GO:0020037">
    <property type="term" value="F:heme binding"/>
    <property type="evidence" value="ECO:0007669"/>
    <property type="project" value="InterPro"/>
</dbReference>
<keyword evidence="3 4" id="KW-0408">Iron</keyword>
<dbReference type="GO" id="GO:0009055">
    <property type="term" value="F:electron transfer activity"/>
    <property type="evidence" value="ECO:0007669"/>
    <property type="project" value="InterPro"/>
</dbReference>
<feature type="domain" description="Cytochrome c" evidence="6">
    <location>
        <begin position="17"/>
        <end position="120"/>
    </location>
</feature>
<dbReference type="Pfam" id="PF13442">
    <property type="entry name" value="Cytochrome_CBB3"/>
    <property type="match status" value="1"/>
</dbReference>
<evidence type="ECO:0000256" key="4">
    <source>
        <dbReference type="PROSITE-ProRule" id="PRU00433"/>
    </source>
</evidence>
<dbReference type="GO" id="GO:0046872">
    <property type="term" value="F:metal ion binding"/>
    <property type="evidence" value="ECO:0007669"/>
    <property type="project" value="UniProtKB-KW"/>
</dbReference>
<evidence type="ECO:0000256" key="1">
    <source>
        <dbReference type="ARBA" id="ARBA00022617"/>
    </source>
</evidence>
<dbReference type="RefSeq" id="WP_008341409.1">
    <property type="nucleotide sequence ID" value="NZ_AFRZ01000001.1"/>
</dbReference>
<dbReference type="STRING" id="929558.SMGD1_2324"/>
<dbReference type="HOGENOM" id="CLU_126606_0_0_7"/>
<sequence>MRNLLAIPFIMAASLLVQASDIESLAENKCGSCHLIGEITKEKLNRMAAPPSWALAKKVKVAYPNRLDGINFIINYTLEPSEEKMLFPKETKERFGLMPSQKGALTEDEARAIAEYILDK</sequence>
<evidence type="ECO:0000256" key="5">
    <source>
        <dbReference type="SAM" id="SignalP"/>
    </source>
</evidence>